<protein>
    <submittedName>
        <fullName evidence="1">Uncharacterized protein</fullName>
    </submittedName>
</protein>
<keyword evidence="2" id="KW-1185">Reference proteome</keyword>
<comment type="caution">
    <text evidence="1">The sequence shown here is derived from an EMBL/GenBank/DDBJ whole genome shotgun (WGS) entry which is preliminary data.</text>
</comment>
<evidence type="ECO:0000313" key="1">
    <source>
        <dbReference type="EMBL" id="KAK4425940.1"/>
    </source>
</evidence>
<reference evidence="1" key="1">
    <citation type="submission" date="2020-06" db="EMBL/GenBank/DDBJ databases">
        <authorList>
            <person name="Li T."/>
            <person name="Hu X."/>
            <person name="Zhang T."/>
            <person name="Song X."/>
            <person name="Zhang H."/>
            <person name="Dai N."/>
            <person name="Sheng W."/>
            <person name="Hou X."/>
            <person name="Wei L."/>
        </authorList>
    </citation>
    <scope>NUCLEOTIDE SEQUENCE</scope>
    <source>
        <strain evidence="1">3651</strain>
        <tissue evidence="1">Leaf</tissue>
    </source>
</reference>
<accession>A0AAE1Y9C3</accession>
<dbReference type="AlphaFoldDB" id="A0AAE1Y9C3"/>
<dbReference type="Proteomes" id="UP001293254">
    <property type="component" value="Unassembled WGS sequence"/>
</dbReference>
<sequence>MANSSYSSSWAVYWAALQSLWAQSSGHSYPVRHQMGRKWAVCYSVMGTASRPFLPRWPNKWTAGPHPSANSYDASPMGCLLINLGFSCVVHLPQQPNGLSYWIILTLEAQ</sequence>
<organism evidence="1 2">
    <name type="scientific">Sesamum alatum</name>
    <dbReference type="NCBI Taxonomy" id="300844"/>
    <lineage>
        <taxon>Eukaryota</taxon>
        <taxon>Viridiplantae</taxon>
        <taxon>Streptophyta</taxon>
        <taxon>Embryophyta</taxon>
        <taxon>Tracheophyta</taxon>
        <taxon>Spermatophyta</taxon>
        <taxon>Magnoliopsida</taxon>
        <taxon>eudicotyledons</taxon>
        <taxon>Gunneridae</taxon>
        <taxon>Pentapetalae</taxon>
        <taxon>asterids</taxon>
        <taxon>lamiids</taxon>
        <taxon>Lamiales</taxon>
        <taxon>Pedaliaceae</taxon>
        <taxon>Sesamum</taxon>
    </lineage>
</organism>
<evidence type="ECO:0000313" key="2">
    <source>
        <dbReference type="Proteomes" id="UP001293254"/>
    </source>
</evidence>
<reference evidence="1" key="2">
    <citation type="journal article" date="2024" name="Plant">
        <title>Genomic evolution and insights into agronomic trait innovations of Sesamum species.</title>
        <authorList>
            <person name="Miao H."/>
            <person name="Wang L."/>
            <person name="Qu L."/>
            <person name="Liu H."/>
            <person name="Sun Y."/>
            <person name="Le M."/>
            <person name="Wang Q."/>
            <person name="Wei S."/>
            <person name="Zheng Y."/>
            <person name="Lin W."/>
            <person name="Duan Y."/>
            <person name="Cao H."/>
            <person name="Xiong S."/>
            <person name="Wang X."/>
            <person name="Wei L."/>
            <person name="Li C."/>
            <person name="Ma Q."/>
            <person name="Ju M."/>
            <person name="Zhao R."/>
            <person name="Li G."/>
            <person name="Mu C."/>
            <person name="Tian Q."/>
            <person name="Mei H."/>
            <person name="Zhang T."/>
            <person name="Gao T."/>
            <person name="Zhang H."/>
        </authorList>
    </citation>
    <scope>NUCLEOTIDE SEQUENCE</scope>
    <source>
        <strain evidence="1">3651</strain>
    </source>
</reference>
<dbReference type="EMBL" id="JACGWO010000006">
    <property type="protein sequence ID" value="KAK4425940.1"/>
    <property type="molecule type" value="Genomic_DNA"/>
</dbReference>
<proteinExistence type="predicted"/>
<name>A0AAE1Y9C3_9LAMI</name>
<gene>
    <name evidence="1" type="ORF">Salat_1788000</name>
</gene>